<proteinExistence type="predicted"/>
<sequence>MRQKRSCEHVGSPCKHTRSFLDLPTGVRRRIYELAGLIVGRRINLVPGRVELRGGVMPRLDLFPSADYPEEFYRFIRSVLRVSRAVHDEVIAILLSQNALVVPRQTAAYGLDFLRRLAPRHCYHITDLYVYLNCHITGHILAAWENAAAHVFSHGRSDTLKLHLTCETSVTNDRTLNAVLGRSMTSQELWQTAKFDFLGKDERATSARWPGRQPVMRWAAIVPNRPLDKEFSASAISLKSFCDRSWSTQILLRPLRRSNGTPEWATTHNSSEYTAAVTRTTTSLMMAVDSGSASRLVVPGKFGSFCGTVSSSYSRQCHCWLTPASLMLVCRSMYDDAQAVFYSQNRLICSPDADAHRVTRYRPTRDRFIYSSDRGNRLSASSAYRGFDASRFITRLMWPSTLYHLMFLELVFPPVELLWCPASEDPIYRDWLFAIDHLAANANVANLTLIVHMSTATSYFIDQDYKNHKRHMGDVPASAHANTYPVTSPARPESLLSLPRGDLALLAQMLA</sequence>
<comment type="caution">
    <text evidence="1">The sequence shown here is derived from an EMBL/GenBank/DDBJ whole genome shotgun (WGS) entry which is preliminary data.</text>
</comment>
<dbReference type="AlphaFoldDB" id="A0AAI8VCU8"/>
<organism evidence="1 2">
    <name type="scientific">Anthostomella pinea</name>
    <dbReference type="NCBI Taxonomy" id="933095"/>
    <lineage>
        <taxon>Eukaryota</taxon>
        <taxon>Fungi</taxon>
        <taxon>Dikarya</taxon>
        <taxon>Ascomycota</taxon>
        <taxon>Pezizomycotina</taxon>
        <taxon>Sordariomycetes</taxon>
        <taxon>Xylariomycetidae</taxon>
        <taxon>Xylariales</taxon>
        <taxon>Xylariaceae</taxon>
        <taxon>Anthostomella</taxon>
    </lineage>
</organism>
<name>A0AAI8VCU8_9PEZI</name>
<evidence type="ECO:0000313" key="2">
    <source>
        <dbReference type="Proteomes" id="UP001295740"/>
    </source>
</evidence>
<dbReference type="InterPro" id="IPR038883">
    <property type="entry name" value="AN11006-like"/>
</dbReference>
<evidence type="ECO:0000313" key="1">
    <source>
        <dbReference type="EMBL" id="CAJ2502212.1"/>
    </source>
</evidence>
<protein>
    <submittedName>
        <fullName evidence="1">Uu.00g096060.m01.CDS01</fullName>
    </submittedName>
</protein>
<keyword evidence="2" id="KW-1185">Reference proteome</keyword>
<dbReference type="PANTHER" id="PTHR42085:SF2">
    <property type="entry name" value="F-BOX DOMAIN-CONTAINING PROTEIN"/>
    <property type="match status" value="1"/>
</dbReference>
<accession>A0AAI8VCU8</accession>
<reference evidence="1" key="1">
    <citation type="submission" date="2023-10" db="EMBL/GenBank/DDBJ databases">
        <authorList>
            <person name="Hackl T."/>
        </authorList>
    </citation>
    <scope>NUCLEOTIDE SEQUENCE</scope>
</reference>
<dbReference type="PANTHER" id="PTHR42085">
    <property type="entry name" value="F-BOX DOMAIN-CONTAINING PROTEIN"/>
    <property type="match status" value="1"/>
</dbReference>
<dbReference type="EMBL" id="CAUWAG010000004">
    <property type="protein sequence ID" value="CAJ2502212.1"/>
    <property type="molecule type" value="Genomic_DNA"/>
</dbReference>
<dbReference type="Proteomes" id="UP001295740">
    <property type="component" value="Unassembled WGS sequence"/>
</dbReference>
<gene>
    <name evidence="1" type="ORF">KHLLAP_LOCUS2680</name>
</gene>